<gene>
    <name evidence="7" type="ORF">P8V03_00360</name>
</gene>
<proteinExistence type="predicted"/>
<dbReference type="RefSeq" id="WP_318796310.1">
    <property type="nucleotide sequence ID" value="NZ_JARUJP010000001.1"/>
</dbReference>
<evidence type="ECO:0000313" key="7">
    <source>
        <dbReference type="EMBL" id="MDW8799601.1"/>
    </source>
</evidence>
<evidence type="ECO:0000256" key="2">
    <source>
        <dbReference type="ARBA" id="ARBA00022481"/>
    </source>
</evidence>
<evidence type="ECO:0000256" key="6">
    <source>
        <dbReference type="SAM" id="Phobius"/>
    </source>
</evidence>
<protein>
    <submittedName>
        <fullName evidence="7">Type II secretion system protein</fullName>
    </submittedName>
</protein>
<dbReference type="Proteomes" id="UP001281656">
    <property type="component" value="Unassembled WGS sequence"/>
</dbReference>
<evidence type="ECO:0000256" key="4">
    <source>
        <dbReference type="ARBA" id="ARBA00022989"/>
    </source>
</evidence>
<dbReference type="PANTHER" id="PTHR30093:SF44">
    <property type="entry name" value="TYPE II SECRETION SYSTEM CORE PROTEIN G"/>
    <property type="match status" value="1"/>
</dbReference>
<organism evidence="7 8">
    <name type="scientific">Clostridium tanneri</name>
    <dbReference type="NCBI Taxonomy" id="3037988"/>
    <lineage>
        <taxon>Bacteria</taxon>
        <taxon>Bacillati</taxon>
        <taxon>Bacillota</taxon>
        <taxon>Clostridia</taxon>
        <taxon>Eubacteriales</taxon>
        <taxon>Clostridiaceae</taxon>
        <taxon>Clostridium</taxon>
    </lineage>
</organism>
<feature type="transmembrane region" description="Helical" evidence="6">
    <location>
        <begin position="7"/>
        <end position="28"/>
    </location>
</feature>
<dbReference type="Gene3D" id="3.30.700.10">
    <property type="entry name" value="Glycoprotein, Type 4 Pilin"/>
    <property type="match status" value="1"/>
</dbReference>
<evidence type="ECO:0000313" key="8">
    <source>
        <dbReference type="Proteomes" id="UP001281656"/>
    </source>
</evidence>
<comment type="caution">
    <text evidence="7">The sequence shown here is derived from an EMBL/GenBank/DDBJ whole genome shotgun (WGS) entry which is preliminary data.</text>
</comment>
<keyword evidence="5 6" id="KW-0472">Membrane</keyword>
<dbReference type="PROSITE" id="PS00409">
    <property type="entry name" value="PROKAR_NTER_METHYL"/>
    <property type="match status" value="1"/>
</dbReference>
<evidence type="ECO:0000256" key="3">
    <source>
        <dbReference type="ARBA" id="ARBA00022692"/>
    </source>
</evidence>
<dbReference type="EMBL" id="JARUJP010000001">
    <property type="protein sequence ID" value="MDW8799601.1"/>
    <property type="molecule type" value="Genomic_DNA"/>
</dbReference>
<comment type="subcellular location">
    <subcellularLocation>
        <location evidence="1">Membrane</location>
        <topology evidence="1">Single-pass membrane protein</topology>
    </subcellularLocation>
</comment>
<evidence type="ECO:0000256" key="5">
    <source>
        <dbReference type="ARBA" id="ARBA00023136"/>
    </source>
</evidence>
<keyword evidence="4 6" id="KW-1133">Transmembrane helix</keyword>
<keyword evidence="3 6" id="KW-0812">Transmembrane</keyword>
<keyword evidence="2" id="KW-0488">Methylation</keyword>
<dbReference type="SUPFAM" id="SSF54523">
    <property type="entry name" value="Pili subunits"/>
    <property type="match status" value="1"/>
</dbReference>
<sequence>MKNKEKGFTLIELMLVVSIMLVLMGFMIPKFSAYQNKVKETKAVNIAKQIQTAAMASYGYNDGKFIKEDITGNITTLTSLKGVGVNDVKVNRDGQSVNVNYVSDETKYTLTIDAAQNTCEVSCGTTTIFPKTTKTTTEKRD</sequence>
<dbReference type="Pfam" id="PF07963">
    <property type="entry name" value="N_methyl"/>
    <property type="match status" value="1"/>
</dbReference>
<dbReference type="InterPro" id="IPR045584">
    <property type="entry name" value="Pilin-like"/>
</dbReference>
<dbReference type="PANTHER" id="PTHR30093">
    <property type="entry name" value="GENERAL SECRETION PATHWAY PROTEIN G"/>
    <property type="match status" value="1"/>
</dbReference>
<accession>A0ABU4JN72</accession>
<name>A0ABU4JN72_9CLOT</name>
<dbReference type="InterPro" id="IPR012902">
    <property type="entry name" value="N_methyl_site"/>
</dbReference>
<keyword evidence="8" id="KW-1185">Reference proteome</keyword>
<dbReference type="NCBIfam" id="TIGR02532">
    <property type="entry name" value="IV_pilin_GFxxxE"/>
    <property type="match status" value="1"/>
</dbReference>
<reference evidence="7 8" key="1">
    <citation type="submission" date="2023-04" db="EMBL/GenBank/DDBJ databases">
        <title>Clostridium tannerae sp. nov., isolated from the fecal material of an alpaca.</title>
        <authorList>
            <person name="Miller S."/>
            <person name="Hendry M."/>
            <person name="King J."/>
            <person name="Sankaranarayanan K."/>
            <person name="Lawson P.A."/>
        </authorList>
    </citation>
    <scope>NUCLEOTIDE SEQUENCE [LARGE SCALE GENOMIC DNA]</scope>
    <source>
        <strain evidence="7 8">A1-XYC3</strain>
    </source>
</reference>
<evidence type="ECO:0000256" key="1">
    <source>
        <dbReference type="ARBA" id="ARBA00004167"/>
    </source>
</evidence>